<evidence type="ECO:0000313" key="2">
    <source>
        <dbReference type="EMBL" id="WHP82851.1"/>
    </source>
</evidence>
<dbReference type="RefSeq" id="WP_071840980.1">
    <property type="nucleotide sequence ID" value="NZ_CP094302.2"/>
</dbReference>
<dbReference type="EMBL" id="CP094302">
    <property type="protein sequence ID" value="WHP82851.1"/>
    <property type="molecule type" value="Genomic_DNA"/>
</dbReference>
<evidence type="ECO:0008006" key="4">
    <source>
        <dbReference type="Google" id="ProtNLM"/>
    </source>
</evidence>
<accession>A0ABY8SAS5</accession>
<organism evidence="2 3">
    <name type="scientific">Edwardsiella anguillarum</name>
    <dbReference type="NCBI Taxonomy" id="1821960"/>
    <lineage>
        <taxon>Bacteria</taxon>
        <taxon>Pseudomonadati</taxon>
        <taxon>Pseudomonadota</taxon>
        <taxon>Gammaproteobacteria</taxon>
        <taxon>Enterobacterales</taxon>
        <taxon>Hafniaceae</taxon>
        <taxon>Edwardsiella</taxon>
    </lineage>
</organism>
<reference evidence="2 3" key="1">
    <citation type="submission" date="2022-03" db="EMBL/GenBank/DDBJ databases">
        <title>Survey of Intraspecific Variation of Edwardsiella anguillarum Isolates from Non-Anguillid Fish Host Originating from Varied Geographic Locations.</title>
        <authorList>
            <person name="Armwood A.R."/>
            <person name="Woodyard E."/>
            <person name="Waldbieser G.C."/>
            <person name="Camus A.C."/>
            <person name="Divya D."/>
            <person name="Tekedar H."/>
            <person name="Soto E."/>
            <person name="Stein C."/>
            <person name="Ucko M."/>
            <person name="Ware C."/>
            <person name="Griffin M.J."/>
        </authorList>
    </citation>
    <scope>NUCLEOTIDE SEQUENCE [LARGE SCALE GENOMIC DNA]</scope>
    <source>
        <strain evidence="2 3">R18-35-2</strain>
    </source>
</reference>
<name>A0ABY8SAS5_9GAMM</name>
<gene>
    <name evidence="2" type="ORF">MQ095_13690</name>
</gene>
<sequence>MRTLILVALCGVSAFVSTSVMARDLAQSEKQVIMDVVNSRLKDPYSAKYTWQDYKGGETYCAWVNSKNSYGGYVGNQVIIMDVRQDKLGKIVWAQGGLSDDPISYPICTDDGYKVKP</sequence>
<keyword evidence="1" id="KW-0732">Signal</keyword>
<dbReference type="Proteomes" id="UP001238370">
    <property type="component" value="Chromosome"/>
</dbReference>
<keyword evidence="3" id="KW-1185">Reference proteome</keyword>
<proteinExistence type="predicted"/>
<feature type="signal peptide" evidence="1">
    <location>
        <begin position="1"/>
        <end position="22"/>
    </location>
</feature>
<protein>
    <recommendedName>
        <fullName evidence="4">Secreted protein</fullName>
    </recommendedName>
</protein>
<evidence type="ECO:0000256" key="1">
    <source>
        <dbReference type="SAM" id="SignalP"/>
    </source>
</evidence>
<evidence type="ECO:0000313" key="3">
    <source>
        <dbReference type="Proteomes" id="UP001238370"/>
    </source>
</evidence>
<feature type="chain" id="PRO_5047391687" description="Secreted protein" evidence="1">
    <location>
        <begin position="23"/>
        <end position="117"/>
    </location>
</feature>